<evidence type="ECO:0000313" key="2">
    <source>
        <dbReference type="Proteomes" id="UP001153334"/>
    </source>
</evidence>
<proteinExistence type="predicted"/>
<protein>
    <submittedName>
        <fullName evidence="1">Uncharacterized protein</fullName>
    </submittedName>
</protein>
<sequence>MARLNEPTVSTDSIEILRRKFLRQNRDIARTNSTQSLKIRSLENECARLLSENLQLRSDILRLKTELEGSHAHRVADHALQIKEKMEAQLLEWGTLLASLGHEPVPKNRSPRALKKAKIQRNSIGRARMSDWKRRETMSSMEDLEAAALQEGRLPPLWENKTYPRETLNRDEILALCSEAEESTDSPDLGPPPVSQFIDGDPVKLDLPTLTKLLKPALGESDNNSPEDAHPSPSEASIRTEDVVEKVSEGVGADKTEKPTKTDTDFEGFSGEVFTRDTKKAPGSQEFE</sequence>
<accession>A0ACC2IZC5</accession>
<gene>
    <name evidence="1" type="ORF">ONZ43_g2957</name>
</gene>
<dbReference type="Proteomes" id="UP001153334">
    <property type="component" value="Unassembled WGS sequence"/>
</dbReference>
<reference evidence="1" key="1">
    <citation type="submission" date="2022-11" db="EMBL/GenBank/DDBJ databases">
        <title>Genome Sequence of Nemania bipapillata.</title>
        <authorList>
            <person name="Buettner E."/>
        </authorList>
    </citation>
    <scope>NUCLEOTIDE SEQUENCE</scope>
    <source>
        <strain evidence="1">CP14</strain>
    </source>
</reference>
<organism evidence="1 2">
    <name type="scientific">Nemania bipapillata</name>
    <dbReference type="NCBI Taxonomy" id="110536"/>
    <lineage>
        <taxon>Eukaryota</taxon>
        <taxon>Fungi</taxon>
        <taxon>Dikarya</taxon>
        <taxon>Ascomycota</taxon>
        <taxon>Pezizomycotina</taxon>
        <taxon>Sordariomycetes</taxon>
        <taxon>Xylariomycetidae</taxon>
        <taxon>Xylariales</taxon>
        <taxon>Xylariaceae</taxon>
        <taxon>Nemania</taxon>
    </lineage>
</organism>
<name>A0ACC2IZC5_9PEZI</name>
<comment type="caution">
    <text evidence="1">The sequence shown here is derived from an EMBL/GenBank/DDBJ whole genome shotgun (WGS) entry which is preliminary data.</text>
</comment>
<dbReference type="EMBL" id="JAPESX010000650">
    <property type="protein sequence ID" value="KAJ8120298.1"/>
    <property type="molecule type" value="Genomic_DNA"/>
</dbReference>
<keyword evidence="2" id="KW-1185">Reference proteome</keyword>
<evidence type="ECO:0000313" key="1">
    <source>
        <dbReference type="EMBL" id="KAJ8120298.1"/>
    </source>
</evidence>